<sequence length="51" mass="5682">MPLVCLAPNERDELAQVIRQAYESIPPVGHLFSALVLTDDALMSLTTQWRA</sequence>
<evidence type="ECO:0000313" key="2">
    <source>
        <dbReference type="Proteomes" id="UP000268696"/>
    </source>
</evidence>
<organism evidence="1 2">
    <name type="scientific">Pseudomonas synxantha</name>
    <dbReference type="NCBI Taxonomy" id="47883"/>
    <lineage>
        <taxon>Bacteria</taxon>
        <taxon>Pseudomonadati</taxon>
        <taxon>Pseudomonadota</taxon>
        <taxon>Gammaproteobacteria</taxon>
        <taxon>Pseudomonadales</taxon>
        <taxon>Pseudomonadaceae</taxon>
        <taxon>Pseudomonas</taxon>
    </lineage>
</organism>
<protein>
    <submittedName>
        <fullName evidence="1">Uncharacterized protein</fullName>
    </submittedName>
</protein>
<dbReference type="Proteomes" id="UP000268696">
    <property type="component" value="Chromosome"/>
</dbReference>
<dbReference type="AlphaFoldDB" id="A0A3G7U7B4"/>
<proteinExistence type="predicted"/>
<evidence type="ECO:0000313" key="1">
    <source>
        <dbReference type="EMBL" id="AZE54558.1"/>
    </source>
</evidence>
<accession>A0A3G7U7B4</accession>
<dbReference type="EMBL" id="CP027754">
    <property type="protein sequence ID" value="AZE54558.1"/>
    <property type="molecule type" value="Genomic_DNA"/>
</dbReference>
<reference evidence="1 2" key="1">
    <citation type="submission" date="2018-03" db="EMBL/GenBank/DDBJ databases">
        <title>Diversity of phytobeneficial traits revealed by whole-genome analysis of worldwide-isolated phenazine-producing Pseudomonas spp.</title>
        <authorList>
            <person name="Biessy A."/>
            <person name="Novinscak A."/>
            <person name="Blom J."/>
            <person name="Leger G."/>
            <person name="Thomashow L.S."/>
            <person name="Cazorla F.M."/>
            <person name="Josic D."/>
            <person name="Filion M."/>
        </authorList>
    </citation>
    <scope>NUCLEOTIDE SEQUENCE [LARGE SCALE GENOMIC DNA]</scope>
    <source>
        <strain evidence="1 2">30B</strain>
    </source>
</reference>
<name>A0A3G7U7B4_9PSED</name>
<gene>
    <name evidence="1" type="ORF">C4K03_2403</name>
</gene>